<dbReference type="PANTHER" id="PTHR32196:SF72">
    <property type="entry name" value="RIBOSE IMPORT PERMEASE PROTEIN RBSC"/>
    <property type="match status" value="1"/>
</dbReference>
<evidence type="ECO:0000256" key="5">
    <source>
        <dbReference type="ARBA" id="ARBA00023136"/>
    </source>
</evidence>
<evidence type="ECO:0000256" key="1">
    <source>
        <dbReference type="ARBA" id="ARBA00004651"/>
    </source>
</evidence>
<reference evidence="7 8" key="1">
    <citation type="submission" date="2019-02" db="EMBL/GenBank/DDBJ databases">
        <title>Deep-cultivation of Planctomycetes and their phenomic and genomic characterization uncovers novel biology.</title>
        <authorList>
            <person name="Wiegand S."/>
            <person name="Jogler M."/>
            <person name="Boedeker C."/>
            <person name="Pinto D."/>
            <person name="Vollmers J."/>
            <person name="Rivas-Marin E."/>
            <person name="Kohn T."/>
            <person name="Peeters S.H."/>
            <person name="Heuer A."/>
            <person name="Rast P."/>
            <person name="Oberbeckmann S."/>
            <person name="Bunk B."/>
            <person name="Jeske O."/>
            <person name="Meyerdierks A."/>
            <person name="Storesund J.E."/>
            <person name="Kallscheuer N."/>
            <person name="Luecker S."/>
            <person name="Lage O.M."/>
            <person name="Pohl T."/>
            <person name="Merkel B.J."/>
            <person name="Hornburger P."/>
            <person name="Mueller R.-W."/>
            <person name="Bruemmer F."/>
            <person name="Labrenz M."/>
            <person name="Spormann A.M."/>
            <person name="Op den Camp H."/>
            <person name="Overmann J."/>
            <person name="Amann R."/>
            <person name="Jetten M.S.M."/>
            <person name="Mascher T."/>
            <person name="Medema M.H."/>
            <person name="Devos D.P."/>
            <person name="Kaster A.-K."/>
            <person name="Ovreas L."/>
            <person name="Rohde M."/>
            <person name="Galperin M.Y."/>
            <person name="Jogler C."/>
        </authorList>
    </citation>
    <scope>NUCLEOTIDE SEQUENCE [LARGE SCALE GENOMIC DNA]</scope>
    <source>
        <strain evidence="7 8">Pla110</strain>
    </source>
</reference>
<dbReference type="InterPro" id="IPR001851">
    <property type="entry name" value="ABC_transp_permease"/>
</dbReference>
<dbReference type="Proteomes" id="UP000317178">
    <property type="component" value="Chromosome"/>
</dbReference>
<feature type="transmembrane region" description="Helical" evidence="6">
    <location>
        <begin position="53"/>
        <end position="79"/>
    </location>
</feature>
<keyword evidence="2" id="KW-1003">Cell membrane</keyword>
<dbReference type="PANTHER" id="PTHR32196">
    <property type="entry name" value="ABC TRANSPORTER PERMEASE PROTEIN YPHD-RELATED-RELATED"/>
    <property type="match status" value="1"/>
</dbReference>
<organism evidence="7 8">
    <name type="scientific">Polystyrenella longa</name>
    <dbReference type="NCBI Taxonomy" id="2528007"/>
    <lineage>
        <taxon>Bacteria</taxon>
        <taxon>Pseudomonadati</taxon>
        <taxon>Planctomycetota</taxon>
        <taxon>Planctomycetia</taxon>
        <taxon>Planctomycetales</taxon>
        <taxon>Planctomycetaceae</taxon>
        <taxon>Polystyrenella</taxon>
    </lineage>
</organism>
<dbReference type="Pfam" id="PF02653">
    <property type="entry name" value="BPD_transp_2"/>
    <property type="match status" value="1"/>
</dbReference>
<feature type="transmembrane region" description="Helical" evidence="6">
    <location>
        <begin position="163"/>
        <end position="184"/>
    </location>
</feature>
<protein>
    <submittedName>
        <fullName evidence="7">Ribose transport system permease protein RbsC</fullName>
    </submittedName>
</protein>
<sequence>MKSSSESSRWSGLIDYFGLLGVIALMMLFFGTQTENFWTLPNLFKTANQIPEFTLLAIGMTFVLIIGGIDLSVGSVFALSGVVTGVAAVQWNWPISLAMTLGVFVGGCCGFLNGFVSERWRIPSFIVTLGMLEIARGAELMIANSQTQYIGGAVEKLGMPIPGLGITPAFLIAILFVVIAQVILSKTVFGRYLFAIGNNEEAVRLSGINARPLKITVFVIAGLMAGFAGLFQVWRMGSADPAVGVGHELTAIAAAVVGGTSLTGGRGSVVKSFLGVLIIAILASGLVQMRTSFHFQRIVTGVVIVLAVILDAYRQKVTWVEFRDSFLKRKPAAR</sequence>
<evidence type="ECO:0000256" key="4">
    <source>
        <dbReference type="ARBA" id="ARBA00022989"/>
    </source>
</evidence>
<feature type="transmembrane region" description="Helical" evidence="6">
    <location>
        <begin position="124"/>
        <end position="143"/>
    </location>
</feature>
<feature type="transmembrane region" description="Helical" evidence="6">
    <location>
        <begin position="215"/>
        <end position="234"/>
    </location>
</feature>
<comment type="subcellular location">
    <subcellularLocation>
        <location evidence="1">Cell membrane</location>
        <topology evidence="1">Multi-pass membrane protein</topology>
    </subcellularLocation>
</comment>
<dbReference type="RefSeq" id="WP_144996165.1">
    <property type="nucleotide sequence ID" value="NZ_CP036281.1"/>
</dbReference>
<dbReference type="GO" id="GO:0005886">
    <property type="term" value="C:plasma membrane"/>
    <property type="evidence" value="ECO:0007669"/>
    <property type="project" value="UniProtKB-SubCell"/>
</dbReference>
<keyword evidence="4 6" id="KW-1133">Transmembrane helix</keyword>
<feature type="transmembrane region" description="Helical" evidence="6">
    <location>
        <begin position="91"/>
        <end position="112"/>
    </location>
</feature>
<evidence type="ECO:0000256" key="2">
    <source>
        <dbReference type="ARBA" id="ARBA00022475"/>
    </source>
</evidence>
<keyword evidence="5 6" id="KW-0472">Membrane</keyword>
<evidence type="ECO:0000313" key="8">
    <source>
        <dbReference type="Proteomes" id="UP000317178"/>
    </source>
</evidence>
<name>A0A518CNZ0_9PLAN</name>
<evidence type="ECO:0000256" key="6">
    <source>
        <dbReference type="SAM" id="Phobius"/>
    </source>
</evidence>
<feature type="transmembrane region" description="Helical" evidence="6">
    <location>
        <begin position="295"/>
        <end position="313"/>
    </location>
</feature>
<dbReference type="GO" id="GO:0022857">
    <property type="term" value="F:transmembrane transporter activity"/>
    <property type="evidence" value="ECO:0007669"/>
    <property type="project" value="InterPro"/>
</dbReference>
<keyword evidence="3 6" id="KW-0812">Transmembrane</keyword>
<dbReference type="AlphaFoldDB" id="A0A518CNZ0"/>
<accession>A0A518CNZ0</accession>
<gene>
    <name evidence="7" type="primary">rbsC_3</name>
    <name evidence="7" type="ORF">Pla110_26730</name>
</gene>
<evidence type="ECO:0000256" key="3">
    <source>
        <dbReference type="ARBA" id="ARBA00022692"/>
    </source>
</evidence>
<dbReference type="CDD" id="cd06579">
    <property type="entry name" value="TM_PBP1_transp_AraH_like"/>
    <property type="match status" value="1"/>
</dbReference>
<feature type="transmembrane region" description="Helical" evidence="6">
    <location>
        <begin position="246"/>
        <end position="265"/>
    </location>
</feature>
<evidence type="ECO:0000313" key="7">
    <source>
        <dbReference type="EMBL" id="QDU80937.1"/>
    </source>
</evidence>
<feature type="transmembrane region" description="Helical" evidence="6">
    <location>
        <begin position="12"/>
        <end position="32"/>
    </location>
</feature>
<feature type="transmembrane region" description="Helical" evidence="6">
    <location>
        <begin position="272"/>
        <end position="289"/>
    </location>
</feature>
<dbReference type="KEGG" id="plon:Pla110_26730"/>
<dbReference type="EMBL" id="CP036281">
    <property type="protein sequence ID" value="QDU80937.1"/>
    <property type="molecule type" value="Genomic_DNA"/>
</dbReference>
<proteinExistence type="predicted"/>
<keyword evidence="8" id="KW-1185">Reference proteome</keyword>
<dbReference type="OrthoDB" id="9813906at2"/>